<reference evidence="1 2" key="1">
    <citation type="submission" date="2020-05" db="EMBL/GenBank/DDBJ databases">
        <authorList>
            <person name="Campoy J."/>
            <person name="Schneeberger K."/>
            <person name="Spophaly S."/>
        </authorList>
    </citation>
    <scope>NUCLEOTIDE SEQUENCE [LARGE SCALE GENOMIC DNA]</scope>
    <source>
        <strain evidence="1">PruArmRojPasFocal</strain>
    </source>
</reference>
<protein>
    <submittedName>
        <fullName evidence="1">Uncharacterized protein</fullName>
    </submittedName>
</protein>
<dbReference type="Proteomes" id="UP000507222">
    <property type="component" value="Unassembled WGS sequence"/>
</dbReference>
<gene>
    <name evidence="1" type="ORF">CURHAP_LOCUS7560</name>
</gene>
<dbReference type="AlphaFoldDB" id="A0A6J5TNG7"/>
<evidence type="ECO:0000313" key="2">
    <source>
        <dbReference type="Proteomes" id="UP000507222"/>
    </source>
</evidence>
<evidence type="ECO:0000313" key="1">
    <source>
        <dbReference type="EMBL" id="CAB4265441.1"/>
    </source>
</evidence>
<sequence>MQSLLCIAAEDEAFLAFDREMDAFSILIERRVFLADLVSRSGILRRGYHWLEEAYVSGRLNWMLLPKKSKRS</sequence>
<dbReference type="EMBL" id="CAEKDK010000001">
    <property type="protein sequence ID" value="CAB4265441.1"/>
    <property type="molecule type" value="Genomic_DNA"/>
</dbReference>
<organism evidence="1 2">
    <name type="scientific">Prunus armeniaca</name>
    <name type="common">Apricot</name>
    <name type="synonym">Armeniaca vulgaris</name>
    <dbReference type="NCBI Taxonomy" id="36596"/>
    <lineage>
        <taxon>Eukaryota</taxon>
        <taxon>Viridiplantae</taxon>
        <taxon>Streptophyta</taxon>
        <taxon>Embryophyta</taxon>
        <taxon>Tracheophyta</taxon>
        <taxon>Spermatophyta</taxon>
        <taxon>Magnoliopsida</taxon>
        <taxon>eudicotyledons</taxon>
        <taxon>Gunneridae</taxon>
        <taxon>Pentapetalae</taxon>
        <taxon>rosids</taxon>
        <taxon>fabids</taxon>
        <taxon>Rosales</taxon>
        <taxon>Rosaceae</taxon>
        <taxon>Amygdaloideae</taxon>
        <taxon>Amygdaleae</taxon>
        <taxon>Prunus</taxon>
    </lineage>
</organism>
<name>A0A6J5TNG7_PRUAR</name>
<proteinExistence type="predicted"/>
<accession>A0A6J5TNG7</accession>